<dbReference type="Gene3D" id="3.40.50.720">
    <property type="entry name" value="NAD(P)-binding Rossmann-like Domain"/>
    <property type="match status" value="1"/>
</dbReference>
<dbReference type="InterPro" id="IPR050425">
    <property type="entry name" value="NAD(P)_dehydrat-like"/>
</dbReference>
<keyword evidence="1" id="KW-0560">Oxidoreductase</keyword>
<dbReference type="Pfam" id="PF01370">
    <property type="entry name" value="Epimerase"/>
    <property type="match status" value="1"/>
</dbReference>
<reference evidence="4 5" key="1">
    <citation type="submission" date="2019-02" db="EMBL/GenBank/DDBJ databases">
        <title>Genome sequencing of the rare red list fungi Antrodiella citrinella (Flaviporus citrinellus).</title>
        <authorList>
            <person name="Buettner E."/>
            <person name="Kellner H."/>
        </authorList>
    </citation>
    <scope>NUCLEOTIDE SEQUENCE [LARGE SCALE GENOMIC DNA]</scope>
    <source>
        <strain evidence="4 5">DSM 108506</strain>
    </source>
</reference>
<dbReference type="AlphaFoldDB" id="A0A4S4MZ26"/>
<accession>A0A4S4MZ26</accession>
<dbReference type="EMBL" id="SGPM01000038">
    <property type="protein sequence ID" value="THH31769.1"/>
    <property type="molecule type" value="Genomic_DNA"/>
</dbReference>
<comment type="similarity">
    <text evidence="2">Belongs to the NAD(P)-dependent epimerase/dehydratase family. Dihydroflavonol-4-reductase subfamily.</text>
</comment>
<dbReference type="Proteomes" id="UP000308730">
    <property type="component" value="Unassembled WGS sequence"/>
</dbReference>
<comment type="caution">
    <text evidence="4">The sequence shown here is derived from an EMBL/GenBank/DDBJ whole genome shotgun (WGS) entry which is preliminary data.</text>
</comment>
<dbReference type="InterPro" id="IPR036291">
    <property type="entry name" value="NAD(P)-bd_dom_sf"/>
</dbReference>
<dbReference type="GO" id="GO:0016616">
    <property type="term" value="F:oxidoreductase activity, acting on the CH-OH group of donors, NAD or NADP as acceptor"/>
    <property type="evidence" value="ECO:0007669"/>
    <property type="project" value="TreeGrafter"/>
</dbReference>
<name>A0A4S4MZ26_9APHY</name>
<evidence type="ECO:0000259" key="3">
    <source>
        <dbReference type="Pfam" id="PF01370"/>
    </source>
</evidence>
<sequence length="348" mass="38076">MSKGLVLVTGVSGYLGSHVVDILVKEGYRVRGTVRSAKVAANKEAFAVYDDAVEIYGMDDLIGGSYPDAFKGVSGIIHLAAPLAGRASAQEAIDVAVDGSLNIFKQAERAGITKFSYISSIVSQSTAFLSGDYTTLKDDQWVSISKEDVINNKDASPVIIYVAEKVLSERAVWEFVEKHPHIEMTTVNPPFFHGPFAPGYKSPYESSVISTASMSTMVFLYYLLCPKNGAPTPYFVDIRDVARALVLALDSPPTSKVGQKRILISSEWVQPSDIIALVVKERPALKDRINEEFKTAPGGITPIVDNKRLKEVLGMEVTPWQKTVLDGVDAILEMEKEWKKRGLTPTFP</sequence>
<gene>
    <name evidence="4" type="ORF">EUX98_g2423</name>
</gene>
<dbReference type="InterPro" id="IPR001509">
    <property type="entry name" value="Epimerase_deHydtase"/>
</dbReference>
<organism evidence="4 5">
    <name type="scientific">Antrodiella citrinella</name>
    <dbReference type="NCBI Taxonomy" id="2447956"/>
    <lineage>
        <taxon>Eukaryota</taxon>
        <taxon>Fungi</taxon>
        <taxon>Dikarya</taxon>
        <taxon>Basidiomycota</taxon>
        <taxon>Agaricomycotina</taxon>
        <taxon>Agaricomycetes</taxon>
        <taxon>Polyporales</taxon>
        <taxon>Steccherinaceae</taxon>
        <taxon>Antrodiella</taxon>
    </lineage>
</organism>
<dbReference type="PANTHER" id="PTHR10366:SF562">
    <property type="entry name" value="ALDEHYDE REDUCTASE II (AFU_ORTHOLOGUE AFUA_1G11360)"/>
    <property type="match status" value="1"/>
</dbReference>
<dbReference type="OrthoDB" id="2735536at2759"/>
<evidence type="ECO:0000313" key="5">
    <source>
        <dbReference type="Proteomes" id="UP000308730"/>
    </source>
</evidence>
<dbReference type="PANTHER" id="PTHR10366">
    <property type="entry name" value="NAD DEPENDENT EPIMERASE/DEHYDRATASE"/>
    <property type="match status" value="1"/>
</dbReference>
<evidence type="ECO:0000313" key="4">
    <source>
        <dbReference type="EMBL" id="THH31769.1"/>
    </source>
</evidence>
<protein>
    <recommendedName>
        <fullName evidence="3">NAD-dependent epimerase/dehydratase domain-containing protein</fullName>
    </recommendedName>
</protein>
<evidence type="ECO:0000256" key="2">
    <source>
        <dbReference type="ARBA" id="ARBA00023445"/>
    </source>
</evidence>
<evidence type="ECO:0000256" key="1">
    <source>
        <dbReference type="ARBA" id="ARBA00023002"/>
    </source>
</evidence>
<keyword evidence="5" id="KW-1185">Reference proteome</keyword>
<dbReference type="SUPFAM" id="SSF51735">
    <property type="entry name" value="NAD(P)-binding Rossmann-fold domains"/>
    <property type="match status" value="1"/>
</dbReference>
<feature type="domain" description="NAD-dependent epimerase/dehydratase" evidence="3">
    <location>
        <begin position="6"/>
        <end position="255"/>
    </location>
</feature>
<proteinExistence type="inferred from homology"/>